<dbReference type="Gene3D" id="3.30.460.10">
    <property type="entry name" value="Beta Polymerase, domain 2"/>
    <property type="match status" value="1"/>
</dbReference>
<name>A0A1I1VIN3_9BACT</name>
<evidence type="ECO:0000313" key="3">
    <source>
        <dbReference type="Proteomes" id="UP000181976"/>
    </source>
</evidence>
<sequence>MNLREQNIVNLIRERILKKNPQATIILFGSHAKGNANGDSDWDILILLKGFNMSREVEKEYREELFEVELEVGEPVSTFVFSEKEWELKYSATPFYQNIKEHGILLT</sequence>
<dbReference type="Pfam" id="PF01909">
    <property type="entry name" value="NTP_transf_2"/>
    <property type="match status" value="1"/>
</dbReference>
<dbReference type="AlphaFoldDB" id="A0A1I1VIN3"/>
<feature type="domain" description="Polymerase nucleotidyl transferase" evidence="1">
    <location>
        <begin position="11"/>
        <end position="104"/>
    </location>
</feature>
<keyword evidence="3" id="KW-1185">Reference proteome</keyword>
<dbReference type="STRING" id="385682.SAMN05444380_102200"/>
<dbReference type="RefSeq" id="WP_010528295.1">
    <property type="nucleotide sequence ID" value="NZ_AFSL01000078.1"/>
</dbReference>
<reference evidence="2 3" key="1">
    <citation type="submission" date="2016-10" db="EMBL/GenBank/DDBJ databases">
        <authorList>
            <person name="de Groot N.N."/>
        </authorList>
    </citation>
    <scope>NUCLEOTIDE SEQUENCE [LARGE SCALE GENOMIC DNA]</scope>
    <source>
        <strain evidence="2 3">DSM 19012</strain>
    </source>
</reference>
<dbReference type="SUPFAM" id="SSF81301">
    <property type="entry name" value="Nucleotidyltransferase"/>
    <property type="match status" value="1"/>
</dbReference>
<dbReference type="InParanoid" id="A0A1I1VIN3"/>
<dbReference type="PANTHER" id="PTHR33933:SF1">
    <property type="entry name" value="PROTEIN ADENYLYLTRANSFERASE MNTA-RELATED"/>
    <property type="match status" value="1"/>
</dbReference>
<dbReference type="PANTHER" id="PTHR33933">
    <property type="entry name" value="NUCLEOTIDYLTRANSFERASE"/>
    <property type="match status" value="1"/>
</dbReference>
<dbReference type="GO" id="GO:0016779">
    <property type="term" value="F:nucleotidyltransferase activity"/>
    <property type="evidence" value="ECO:0007669"/>
    <property type="project" value="InterPro"/>
</dbReference>
<gene>
    <name evidence="2" type="ORF">SAMN05444380_102200</name>
</gene>
<dbReference type="InterPro" id="IPR052548">
    <property type="entry name" value="Type_VII_TA_antitoxin"/>
</dbReference>
<dbReference type="CDD" id="cd05403">
    <property type="entry name" value="NT_KNTase_like"/>
    <property type="match status" value="1"/>
</dbReference>
<dbReference type="OrthoDB" id="9803106at2"/>
<dbReference type="InterPro" id="IPR002934">
    <property type="entry name" value="Polymerase_NTP_transf_dom"/>
</dbReference>
<dbReference type="eggNOG" id="COG1708">
    <property type="taxonomic scope" value="Bacteria"/>
</dbReference>
<evidence type="ECO:0000313" key="2">
    <source>
        <dbReference type="EMBL" id="SFD82774.1"/>
    </source>
</evidence>
<keyword evidence="2" id="KW-0808">Transferase</keyword>
<dbReference type="InterPro" id="IPR043519">
    <property type="entry name" value="NT_sf"/>
</dbReference>
<evidence type="ECO:0000259" key="1">
    <source>
        <dbReference type="Pfam" id="PF01909"/>
    </source>
</evidence>
<protein>
    <submittedName>
        <fullName evidence="2">Predicted nucleotidyltransferase</fullName>
    </submittedName>
</protein>
<dbReference type="Proteomes" id="UP000181976">
    <property type="component" value="Unassembled WGS sequence"/>
</dbReference>
<organism evidence="2 3">
    <name type="scientific">Thermophagus xiamenensis</name>
    <dbReference type="NCBI Taxonomy" id="385682"/>
    <lineage>
        <taxon>Bacteria</taxon>
        <taxon>Pseudomonadati</taxon>
        <taxon>Bacteroidota</taxon>
        <taxon>Bacteroidia</taxon>
        <taxon>Marinilabiliales</taxon>
        <taxon>Marinilabiliaceae</taxon>
        <taxon>Thermophagus</taxon>
    </lineage>
</organism>
<accession>A0A1I1VIN3</accession>
<dbReference type="EMBL" id="FONA01000002">
    <property type="protein sequence ID" value="SFD82774.1"/>
    <property type="molecule type" value="Genomic_DNA"/>
</dbReference>
<proteinExistence type="predicted"/>